<feature type="signal peptide" evidence="1">
    <location>
        <begin position="1"/>
        <end position="19"/>
    </location>
</feature>
<organism evidence="2 3">
    <name type="scientific">Thelonectria olida</name>
    <dbReference type="NCBI Taxonomy" id="1576542"/>
    <lineage>
        <taxon>Eukaryota</taxon>
        <taxon>Fungi</taxon>
        <taxon>Dikarya</taxon>
        <taxon>Ascomycota</taxon>
        <taxon>Pezizomycotina</taxon>
        <taxon>Sordariomycetes</taxon>
        <taxon>Hypocreomycetidae</taxon>
        <taxon>Hypocreales</taxon>
        <taxon>Nectriaceae</taxon>
        <taxon>Thelonectria</taxon>
    </lineage>
</organism>
<protein>
    <submittedName>
        <fullName evidence="2">Uncharacterized protein</fullName>
    </submittedName>
</protein>
<evidence type="ECO:0000313" key="3">
    <source>
        <dbReference type="Proteomes" id="UP000777438"/>
    </source>
</evidence>
<reference evidence="2 3" key="1">
    <citation type="journal article" date="2021" name="Nat. Commun.">
        <title>Genetic determinants of endophytism in the Arabidopsis root mycobiome.</title>
        <authorList>
            <person name="Mesny F."/>
            <person name="Miyauchi S."/>
            <person name="Thiergart T."/>
            <person name="Pickel B."/>
            <person name="Atanasova L."/>
            <person name="Karlsson M."/>
            <person name="Huettel B."/>
            <person name="Barry K.W."/>
            <person name="Haridas S."/>
            <person name="Chen C."/>
            <person name="Bauer D."/>
            <person name="Andreopoulos W."/>
            <person name="Pangilinan J."/>
            <person name="LaButti K."/>
            <person name="Riley R."/>
            <person name="Lipzen A."/>
            <person name="Clum A."/>
            <person name="Drula E."/>
            <person name="Henrissat B."/>
            <person name="Kohler A."/>
            <person name="Grigoriev I.V."/>
            <person name="Martin F.M."/>
            <person name="Hacquard S."/>
        </authorList>
    </citation>
    <scope>NUCLEOTIDE SEQUENCE [LARGE SCALE GENOMIC DNA]</scope>
    <source>
        <strain evidence="2 3">MPI-CAGE-CH-0241</strain>
    </source>
</reference>
<dbReference type="EMBL" id="JAGPYM010000018">
    <property type="protein sequence ID" value="KAH6885281.1"/>
    <property type="molecule type" value="Genomic_DNA"/>
</dbReference>
<sequence length="81" mass="8525">MKVTAILIAAMAAFGAAEAAPGKYGCQPGTYQCSGKTGWQVCNTSGVWVNGGTCPPKTICKFYPPSKSPYCVPPGFQFKKE</sequence>
<feature type="chain" id="PRO_5040260484" evidence="1">
    <location>
        <begin position="20"/>
        <end position="81"/>
    </location>
</feature>
<evidence type="ECO:0000256" key="1">
    <source>
        <dbReference type="SAM" id="SignalP"/>
    </source>
</evidence>
<gene>
    <name evidence="2" type="ORF">B0T10DRAFT_492351</name>
</gene>
<evidence type="ECO:0000313" key="2">
    <source>
        <dbReference type="EMBL" id="KAH6885281.1"/>
    </source>
</evidence>
<dbReference type="Proteomes" id="UP000777438">
    <property type="component" value="Unassembled WGS sequence"/>
</dbReference>
<keyword evidence="1" id="KW-0732">Signal</keyword>
<accession>A0A9P8W019</accession>
<dbReference type="AlphaFoldDB" id="A0A9P8W019"/>
<name>A0A9P8W019_9HYPO</name>
<dbReference type="OrthoDB" id="4611802at2759"/>
<proteinExistence type="predicted"/>
<keyword evidence="3" id="KW-1185">Reference proteome</keyword>
<comment type="caution">
    <text evidence="2">The sequence shown here is derived from an EMBL/GenBank/DDBJ whole genome shotgun (WGS) entry which is preliminary data.</text>
</comment>